<sequence>MKPSRIVRLVGSLALAVGLMAPLSALGQTRQPVQQTEPLDQSRAYHLEGVTTREDRNAIAATGASIDAVHGKVLDITANAEEAAAIERLGFKLVELPELTDFPGADSAYHNYAEMTSNIAAVVASKPSIVSRFSIGRSYENRDLIAVKISDNVATDENEPEALFIGQHHAREHLTVEMTLYLLHLLVDNYGIDNRITNIVNNREIYIVFSLNPDGSEYDVATGSYRSWRKNRQPNSGSSYVGIDLNRNYSYKWGCCGGSSGSTSSDTYRGTAAFTAPETQAIRNFVASRVIGGKQQIKTSISFHTYSELVLWPYGYTYDAYPSDMQRDDYDAMAALGRNMASSNGYTPQQASDLYVADGTYEDWAYGVHRIFAYTFEMYPRSSSPGFYPPDEVISRETTRNRESVLYLLEQTDCPYRVIGKESQYCSGGGTPTPTATPAPTATPGPTATPNPVVTVFSDDFETNQGWTTNPNATDTATTGAWERGDPEATDSSGAKQLGTTVSGSNNLVTGRLAGSSAGAYDLDGGSSSVRSPAFTLPNSGNLSLSFSYYLAHGSNASSADYFRVSVVTSSGTVKVFEKLGSATDVDAAWTAASVSLNSYAGQSVRILIEASDASTASLVEAAVDNVSVTQR</sequence>
<evidence type="ECO:0000256" key="10">
    <source>
        <dbReference type="SAM" id="SignalP"/>
    </source>
</evidence>
<gene>
    <name evidence="13" type="ORF">Hgul01_01733</name>
</gene>
<evidence type="ECO:0008006" key="15">
    <source>
        <dbReference type="Google" id="ProtNLM"/>
    </source>
</evidence>
<reference evidence="13 14" key="1">
    <citation type="submission" date="2024-02" db="EMBL/GenBank/DDBJ databases">
        <title>Herpetosiphon gulosus NBRC 112829.</title>
        <authorList>
            <person name="Ichikawa N."/>
            <person name="Katano-Makiyama Y."/>
            <person name="Hidaka K."/>
        </authorList>
    </citation>
    <scope>NUCLEOTIDE SEQUENCE [LARGE SCALE GENOMIC DNA]</scope>
    <source>
        <strain evidence="13 14">NBRC 112829</strain>
    </source>
</reference>
<feature type="compositionally biased region" description="Low complexity" evidence="9">
    <location>
        <begin position="468"/>
        <end position="479"/>
    </location>
</feature>
<evidence type="ECO:0000256" key="1">
    <source>
        <dbReference type="ARBA" id="ARBA00001947"/>
    </source>
</evidence>
<dbReference type="Gene3D" id="3.40.630.10">
    <property type="entry name" value="Zn peptidases"/>
    <property type="match status" value="1"/>
</dbReference>
<comment type="similarity">
    <text evidence="2 8">Belongs to the peptidase M14 family.</text>
</comment>
<feature type="chain" id="PRO_5046102140" description="Carboxypeptidase T" evidence="10">
    <location>
        <begin position="28"/>
        <end position="632"/>
    </location>
</feature>
<feature type="region of interest" description="Disordered" evidence="9">
    <location>
        <begin position="428"/>
        <end position="450"/>
    </location>
</feature>
<evidence type="ECO:0000256" key="5">
    <source>
        <dbReference type="ARBA" id="ARBA00022801"/>
    </source>
</evidence>
<dbReference type="SUPFAM" id="SSF53187">
    <property type="entry name" value="Zn-dependent exopeptidases"/>
    <property type="match status" value="1"/>
</dbReference>
<dbReference type="PROSITE" id="PS00133">
    <property type="entry name" value="CARBOXYPEPT_ZN_2"/>
    <property type="match status" value="1"/>
</dbReference>
<evidence type="ECO:0000256" key="2">
    <source>
        <dbReference type="ARBA" id="ARBA00005988"/>
    </source>
</evidence>
<comment type="caution">
    <text evidence="13">The sequence shown here is derived from an EMBL/GenBank/DDBJ whole genome shotgun (WGS) entry which is preliminary data.</text>
</comment>
<protein>
    <recommendedName>
        <fullName evidence="15">Carboxypeptidase T</fullName>
    </recommendedName>
</protein>
<keyword evidence="4" id="KW-0479">Metal-binding</keyword>
<keyword evidence="14" id="KW-1185">Reference proteome</keyword>
<dbReference type="RefSeq" id="WP_345721547.1">
    <property type="nucleotide sequence ID" value="NZ_BAABRU010000005.1"/>
</dbReference>
<evidence type="ECO:0000256" key="9">
    <source>
        <dbReference type="SAM" id="MobiDB-lite"/>
    </source>
</evidence>
<evidence type="ECO:0000256" key="4">
    <source>
        <dbReference type="ARBA" id="ARBA00022723"/>
    </source>
</evidence>
<dbReference type="PROSITE" id="PS50060">
    <property type="entry name" value="MAM_2"/>
    <property type="match status" value="1"/>
</dbReference>
<feature type="domain" description="Peptidase M14" evidence="12">
    <location>
        <begin position="108"/>
        <end position="412"/>
    </location>
</feature>
<feature type="signal peptide" evidence="10">
    <location>
        <begin position="1"/>
        <end position="27"/>
    </location>
</feature>
<feature type="compositionally biased region" description="Polar residues" evidence="9">
    <location>
        <begin position="490"/>
        <end position="503"/>
    </location>
</feature>
<feature type="domain" description="MAM" evidence="11">
    <location>
        <begin position="457"/>
        <end position="632"/>
    </location>
</feature>
<feature type="active site" description="Proton donor/acceptor" evidence="8">
    <location>
        <position position="377"/>
    </location>
</feature>
<keyword evidence="10" id="KW-0732">Signal</keyword>
<dbReference type="InterPro" id="IPR057247">
    <property type="entry name" value="CARBOXYPEPT_ZN_2"/>
</dbReference>
<evidence type="ECO:0000256" key="8">
    <source>
        <dbReference type="PROSITE-ProRule" id="PRU01379"/>
    </source>
</evidence>
<dbReference type="InterPro" id="IPR000834">
    <property type="entry name" value="Peptidase_M14"/>
</dbReference>
<evidence type="ECO:0000259" key="11">
    <source>
        <dbReference type="PROSITE" id="PS50060"/>
    </source>
</evidence>
<dbReference type="NCBIfam" id="NF038128">
    <property type="entry name" value="choice_anch_J"/>
    <property type="match status" value="1"/>
</dbReference>
<feature type="region of interest" description="Disordered" evidence="9">
    <location>
        <begin position="463"/>
        <end position="503"/>
    </location>
</feature>
<dbReference type="PANTHER" id="PTHR11705">
    <property type="entry name" value="PROTEASE FAMILY M14 CARBOXYPEPTIDASE A,B"/>
    <property type="match status" value="1"/>
</dbReference>
<dbReference type="SMART" id="SM00631">
    <property type="entry name" value="Zn_pept"/>
    <property type="match status" value="1"/>
</dbReference>
<dbReference type="CDD" id="cd03859">
    <property type="entry name" value="M14_CPT"/>
    <property type="match status" value="1"/>
</dbReference>
<keyword evidence="6" id="KW-0862">Zinc</keyword>
<dbReference type="PROSITE" id="PS52035">
    <property type="entry name" value="PEPTIDASE_M14"/>
    <property type="match status" value="1"/>
</dbReference>
<comment type="cofactor">
    <cofactor evidence="1">
        <name>Zn(2+)</name>
        <dbReference type="ChEBI" id="CHEBI:29105"/>
    </cofactor>
</comment>
<keyword evidence="5" id="KW-0378">Hydrolase</keyword>
<dbReference type="PANTHER" id="PTHR11705:SF143">
    <property type="entry name" value="SLL0236 PROTEIN"/>
    <property type="match status" value="1"/>
</dbReference>
<evidence type="ECO:0000313" key="13">
    <source>
        <dbReference type="EMBL" id="GAA5527940.1"/>
    </source>
</evidence>
<dbReference type="InterPro" id="IPR033810">
    <property type="entry name" value="Carboxypeptidase_T"/>
</dbReference>
<dbReference type="InterPro" id="IPR000998">
    <property type="entry name" value="MAM_dom"/>
</dbReference>
<accession>A0ABP9WXR9</accession>
<feature type="compositionally biased region" description="Pro residues" evidence="9">
    <location>
        <begin position="435"/>
        <end position="449"/>
    </location>
</feature>
<keyword evidence="7" id="KW-0482">Metalloprotease</keyword>
<keyword evidence="3" id="KW-0645">Protease</keyword>
<evidence type="ECO:0000256" key="6">
    <source>
        <dbReference type="ARBA" id="ARBA00022833"/>
    </source>
</evidence>
<dbReference type="InterPro" id="IPR013320">
    <property type="entry name" value="ConA-like_dom_sf"/>
</dbReference>
<organism evidence="13 14">
    <name type="scientific">Herpetosiphon gulosus</name>
    <dbReference type="NCBI Taxonomy" id="1973496"/>
    <lineage>
        <taxon>Bacteria</taxon>
        <taxon>Bacillati</taxon>
        <taxon>Chloroflexota</taxon>
        <taxon>Chloroflexia</taxon>
        <taxon>Herpetosiphonales</taxon>
        <taxon>Herpetosiphonaceae</taxon>
        <taxon>Herpetosiphon</taxon>
    </lineage>
</organism>
<dbReference type="EMBL" id="BAABRU010000005">
    <property type="protein sequence ID" value="GAA5527940.1"/>
    <property type="molecule type" value="Genomic_DNA"/>
</dbReference>
<evidence type="ECO:0000259" key="12">
    <source>
        <dbReference type="PROSITE" id="PS52035"/>
    </source>
</evidence>
<dbReference type="PRINTS" id="PR00765">
    <property type="entry name" value="CRBOXYPTASEA"/>
</dbReference>
<dbReference type="SUPFAM" id="SSF49899">
    <property type="entry name" value="Concanavalin A-like lectins/glucanases"/>
    <property type="match status" value="1"/>
</dbReference>
<evidence type="ECO:0000313" key="14">
    <source>
        <dbReference type="Proteomes" id="UP001428290"/>
    </source>
</evidence>
<evidence type="ECO:0000256" key="7">
    <source>
        <dbReference type="ARBA" id="ARBA00023049"/>
    </source>
</evidence>
<dbReference type="Pfam" id="PF00246">
    <property type="entry name" value="Peptidase_M14"/>
    <property type="match status" value="1"/>
</dbReference>
<dbReference type="Proteomes" id="UP001428290">
    <property type="component" value="Unassembled WGS sequence"/>
</dbReference>
<name>A0ABP9WXR9_9CHLR</name>
<evidence type="ECO:0000256" key="3">
    <source>
        <dbReference type="ARBA" id="ARBA00022670"/>
    </source>
</evidence>
<dbReference type="Gene3D" id="2.60.120.200">
    <property type="match status" value="1"/>
</dbReference>
<proteinExistence type="inferred from homology"/>